<evidence type="ECO:0000313" key="6">
    <source>
        <dbReference type="Proteomes" id="UP000076276"/>
    </source>
</evidence>
<protein>
    <recommendedName>
        <fullName evidence="4">Proteinase inhibitor I42 chagasin domain-containing protein</fullName>
    </recommendedName>
</protein>
<dbReference type="STRING" id="1806892.AZH43_13190"/>
<dbReference type="GO" id="GO:0004869">
    <property type="term" value="F:cysteine-type endopeptidase inhibitor activity"/>
    <property type="evidence" value="ECO:0007669"/>
    <property type="project" value="UniProtKB-KW"/>
</dbReference>
<keyword evidence="6" id="KW-1185">Reference proteome</keyword>
<dbReference type="InterPro" id="IPR036331">
    <property type="entry name" value="Chagasin-like_sf"/>
</dbReference>
<dbReference type="EMBL" id="LUAW01000022">
    <property type="protein sequence ID" value="KYQ71776.1"/>
    <property type="molecule type" value="Genomic_DNA"/>
</dbReference>
<dbReference type="PANTHER" id="PTHR36530:SF1">
    <property type="entry name" value="AMOEBIASIN-1"/>
    <property type="match status" value="1"/>
</dbReference>
<evidence type="ECO:0000256" key="1">
    <source>
        <dbReference type="ARBA" id="ARBA00022690"/>
    </source>
</evidence>
<dbReference type="OrthoDB" id="670336at2"/>
<evidence type="ECO:0000256" key="3">
    <source>
        <dbReference type="SAM" id="SignalP"/>
    </source>
</evidence>
<evidence type="ECO:0000313" key="5">
    <source>
        <dbReference type="EMBL" id="KYQ71776.1"/>
    </source>
</evidence>
<feature type="chain" id="PRO_5007592161" description="Proteinase inhibitor I42 chagasin domain-containing protein" evidence="3">
    <location>
        <begin position="24"/>
        <end position="135"/>
    </location>
</feature>
<dbReference type="SUPFAM" id="SSF141066">
    <property type="entry name" value="ICP-like"/>
    <property type="match status" value="1"/>
</dbReference>
<dbReference type="PANTHER" id="PTHR36530">
    <property type="entry name" value="INHIBITOR OF CYSTEINE PEPTIDASE"/>
    <property type="match status" value="1"/>
</dbReference>
<keyword evidence="3" id="KW-0732">Signal</keyword>
<dbReference type="Gene3D" id="2.60.40.2020">
    <property type="match status" value="1"/>
</dbReference>
<keyword evidence="2" id="KW-0789">Thiol protease inhibitor</keyword>
<feature type="domain" description="Proteinase inhibitor I42 chagasin" evidence="4">
    <location>
        <begin position="45"/>
        <end position="131"/>
    </location>
</feature>
<evidence type="ECO:0000256" key="2">
    <source>
        <dbReference type="ARBA" id="ARBA00022704"/>
    </source>
</evidence>
<dbReference type="InterPro" id="IPR018990">
    <property type="entry name" value="Prot_inh_I42_chagasin"/>
</dbReference>
<comment type="caution">
    <text evidence="5">The sequence shown here is derived from an EMBL/GenBank/DDBJ whole genome shotgun (WGS) entry which is preliminary data.</text>
</comment>
<dbReference type="RefSeq" id="WP_067669242.1">
    <property type="nucleotide sequence ID" value="NZ_CBCSIK010000004.1"/>
</dbReference>
<keyword evidence="1" id="KW-0646">Protease inhibitor</keyword>
<dbReference type="PROSITE" id="PS51257">
    <property type="entry name" value="PROKAR_LIPOPROTEIN"/>
    <property type="match status" value="1"/>
</dbReference>
<organism evidence="5 6">
    <name type="scientific">Acinetobacter pragensis</name>
    <dbReference type="NCBI Taxonomy" id="1806892"/>
    <lineage>
        <taxon>Bacteria</taxon>
        <taxon>Pseudomonadati</taxon>
        <taxon>Pseudomonadota</taxon>
        <taxon>Gammaproteobacteria</taxon>
        <taxon>Moraxellales</taxon>
        <taxon>Moraxellaceae</taxon>
        <taxon>Acinetobacter</taxon>
    </lineage>
</organism>
<dbReference type="InterPro" id="IPR052781">
    <property type="entry name" value="Cys_protease_inhibitor_I42"/>
</dbReference>
<dbReference type="AlphaFoldDB" id="A0A151Y155"/>
<dbReference type="Pfam" id="PF09394">
    <property type="entry name" value="Inhibitor_I42"/>
    <property type="match status" value="1"/>
</dbReference>
<sequence length="135" mass="14808">MKIKALGLALILGLGLSGCTGMSSTVDGKTHIFTGGQSCPALLEMDRGQTLEVILDENPSTGYVWTVAENLKLFKTEEIYEADQAKSEVPTIGKGGQKIYRFTATQAGEELLHLKHVRAWENAPVDEWQCRVRIS</sequence>
<name>A0A151Y155_9GAMM</name>
<feature type="signal peptide" evidence="3">
    <location>
        <begin position="1"/>
        <end position="23"/>
    </location>
</feature>
<evidence type="ECO:0000259" key="4">
    <source>
        <dbReference type="Pfam" id="PF09394"/>
    </source>
</evidence>
<proteinExistence type="predicted"/>
<accession>A0A151Y155</accession>
<dbReference type="Proteomes" id="UP000076276">
    <property type="component" value="Unassembled WGS sequence"/>
</dbReference>
<reference evidence="5 6" key="1">
    <citation type="submission" date="2016-03" db="EMBL/GenBank/DDBJ databases">
        <title>Acinetobacter genomospecies 28 strain ANC 4149.</title>
        <authorList>
            <person name="Radolfova-Krizova L."/>
            <person name="Nemec A."/>
        </authorList>
    </citation>
    <scope>NUCLEOTIDE SEQUENCE [LARGE SCALE GENOMIC DNA]</scope>
    <source>
        <strain evidence="5 6">ANC 4149</strain>
    </source>
</reference>
<gene>
    <name evidence="5" type="ORF">AZH43_13190</name>
</gene>